<dbReference type="NCBIfam" id="TIGR00220">
    <property type="entry name" value="mscL"/>
    <property type="match status" value="1"/>
</dbReference>
<keyword evidence="6 9" id="KW-0406">Ion transport</keyword>
<evidence type="ECO:0000256" key="5">
    <source>
        <dbReference type="ARBA" id="ARBA00022989"/>
    </source>
</evidence>
<dbReference type="InterPro" id="IPR036019">
    <property type="entry name" value="MscL_channel"/>
</dbReference>
<evidence type="ECO:0000256" key="3">
    <source>
        <dbReference type="ARBA" id="ARBA00022475"/>
    </source>
</evidence>
<keyword evidence="5 9" id="KW-1133">Transmembrane helix</keyword>
<sequence>MAEKKTGFVAGFREFIMRGNAIDLAVGMVIGAAFTAIITALVEKVLNPLVGAIFGKPNFDSLLTLTVGTGDHQAQIVFGAVITALVNFLLVALALYVCVVVPMNKLHEWQEARKPAAEEEDSKPTEAELLTEIRDLLAAKHA</sequence>
<dbReference type="SUPFAM" id="SSF81330">
    <property type="entry name" value="Gated mechanosensitive channel"/>
    <property type="match status" value="1"/>
</dbReference>
<dbReference type="Gene3D" id="1.10.1200.120">
    <property type="entry name" value="Large-conductance mechanosensitive channel, MscL, domain 1"/>
    <property type="match status" value="1"/>
</dbReference>
<evidence type="ECO:0000256" key="6">
    <source>
        <dbReference type="ARBA" id="ARBA00023065"/>
    </source>
</evidence>
<dbReference type="RefSeq" id="WP_154542650.1">
    <property type="nucleotide sequence ID" value="NZ_JAQYQY010000018.1"/>
</dbReference>
<dbReference type="GO" id="GO:0005886">
    <property type="term" value="C:plasma membrane"/>
    <property type="evidence" value="ECO:0007669"/>
    <property type="project" value="UniProtKB-SubCell"/>
</dbReference>
<dbReference type="Pfam" id="PF01741">
    <property type="entry name" value="MscL"/>
    <property type="match status" value="1"/>
</dbReference>
<feature type="transmembrane region" description="Helical" evidence="9">
    <location>
        <begin position="21"/>
        <end position="42"/>
    </location>
</feature>
<dbReference type="Proteomes" id="UP000442535">
    <property type="component" value="Unassembled WGS sequence"/>
</dbReference>
<keyword evidence="4 9" id="KW-0812">Transmembrane</keyword>
<dbReference type="InterPro" id="IPR001185">
    <property type="entry name" value="MS_channel"/>
</dbReference>
<evidence type="ECO:0000313" key="11">
    <source>
        <dbReference type="Proteomes" id="UP000442535"/>
    </source>
</evidence>
<evidence type="ECO:0000256" key="7">
    <source>
        <dbReference type="ARBA" id="ARBA00023136"/>
    </source>
</evidence>
<dbReference type="EMBL" id="VUMY01000001">
    <property type="protein sequence ID" value="MST48713.1"/>
    <property type="molecule type" value="Genomic_DNA"/>
</dbReference>
<comment type="caution">
    <text evidence="10">The sequence shown here is derived from an EMBL/GenBank/DDBJ whole genome shotgun (WGS) entry which is preliminary data.</text>
</comment>
<protein>
    <recommendedName>
        <fullName evidence="9">Large-conductance mechanosensitive channel</fullName>
    </recommendedName>
</protein>
<dbReference type="PANTHER" id="PTHR30266">
    <property type="entry name" value="MECHANOSENSITIVE CHANNEL MSCL"/>
    <property type="match status" value="1"/>
</dbReference>
<name>A0A7K0JZT9_9ACTO</name>
<proteinExistence type="inferred from homology"/>
<accession>A0A7K0JZT9</accession>
<evidence type="ECO:0000256" key="8">
    <source>
        <dbReference type="ARBA" id="ARBA00023303"/>
    </source>
</evidence>
<reference evidence="10 11" key="1">
    <citation type="submission" date="2019-08" db="EMBL/GenBank/DDBJ databases">
        <title>In-depth cultivation of the pig gut microbiome towards novel bacterial diversity and tailored functional studies.</title>
        <authorList>
            <person name="Wylensek D."/>
            <person name="Hitch T.C.A."/>
            <person name="Clavel T."/>
        </authorList>
    </citation>
    <scope>NUCLEOTIDE SEQUENCE [LARGE SCALE GENOMIC DNA]</scope>
    <source>
        <strain evidence="10 11">RF-GAM-744-WT-7</strain>
    </source>
</reference>
<keyword evidence="2 9" id="KW-0813">Transport</keyword>
<evidence type="ECO:0000313" key="10">
    <source>
        <dbReference type="EMBL" id="MST48713.1"/>
    </source>
</evidence>
<keyword evidence="7 9" id="KW-0472">Membrane</keyword>
<comment type="similarity">
    <text evidence="9">Belongs to the MscL family.</text>
</comment>
<dbReference type="PRINTS" id="PR01264">
    <property type="entry name" value="MECHCHANNEL"/>
</dbReference>
<dbReference type="AlphaFoldDB" id="A0A7K0JZT9"/>
<comment type="function">
    <text evidence="9">Channel that opens in response to stretch forces in the membrane lipid bilayer. May participate in the regulation of osmotic pressure changes within the cell.</text>
</comment>
<comment type="subunit">
    <text evidence="9">Homopentamer.</text>
</comment>
<evidence type="ECO:0000256" key="2">
    <source>
        <dbReference type="ARBA" id="ARBA00022448"/>
    </source>
</evidence>
<comment type="subcellular location">
    <subcellularLocation>
        <location evidence="9">Cell membrane</location>
        <topology evidence="9">Multi-pass membrane protein</topology>
    </subcellularLocation>
    <subcellularLocation>
        <location evidence="1">Membrane</location>
        <topology evidence="1">Multi-pass membrane protein</topology>
    </subcellularLocation>
</comment>
<feature type="transmembrane region" description="Helical" evidence="9">
    <location>
        <begin position="76"/>
        <end position="101"/>
    </location>
</feature>
<keyword evidence="8 9" id="KW-0407">Ion channel</keyword>
<keyword evidence="11" id="KW-1185">Reference proteome</keyword>
<keyword evidence="3 9" id="KW-1003">Cell membrane</keyword>
<evidence type="ECO:0000256" key="4">
    <source>
        <dbReference type="ARBA" id="ARBA00022692"/>
    </source>
</evidence>
<gene>
    <name evidence="9 10" type="primary">mscL</name>
    <name evidence="10" type="ORF">FYJ63_00305</name>
</gene>
<dbReference type="HAMAP" id="MF_00115">
    <property type="entry name" value="MscL"/>
    <property type="match status" value="1"/>
</dbReference>
<dbReference type="PANTHER" id="PTHR30266:SF2">
    <property type="entry name" value="LARGE-CONDUCTANCE MECHANOSENSITIVE CHANNEL"/>
    <property type="match status" value="1"/>
</dbReference>
<evidence type="ECO:0000256" key="1">
    <source>
        <dbReference type="ARBA" id="ARBA00004141"/>
    </source>
</evidence>
<dbReference type="InterPro" id="IPR037673">
    <property type="entry name" value="MSC/AndL"/>
</dbReference>
<evidence type="ECO:0000256" key="9">
    <source>
        <dbReference type="HAMAP-Rule" id="MF_00115"/>
    </source>
</evidence>
<organism evidence="10 11">
    <name type="scientific">Mobiluncus porci</name>
    <dbReference type="NCBI Taxonomy" id="2652278"/>
    <lineage>
        <taxon>Bacteria</taxon>
        <taxon>Bacillati</taxon>
        <taxon>Actinomycetota</taxon>
        <taxon>Actinomycetes</taxon>
        <taxon>Actinomycetales</taxon>
        <taxon>Actinomycetaceae</taxon>
        <taxon>Mobiluncus</taxon>
    </lineage>
</organism>
<dbReference type="GO" id="GO:0008381">
    <property type="term" value="F:mechanosensitive monoatomic ion channel activity"/>
    <property type="evidence" value="ECO:0007669"/>
    <property type="project" value="UniProtKB-UniRule"/>
</dbReference>